<sequence length="879" mass="98325">MKNNTSYSAKKTSLLLAVSTILILMLSLIVIDDLTAEAMEENKSLTLTAVQKKEMIELEIKQCLNKNSLDTKEFELSLEVKELVAYDGQALLDQTKIIGEKGQDYTGTPGVTKRLKENKLIVGIPQEMAERFHSEGNQSVSVKSTLKINKNDEQLMKSYQESEFRFSFVAKNNKTQETVETACAFNIDPPTAKAVPTTVRAGSSTAELSAEKLVTDVKSDLKFEEAKVLGIEEFKKFDQAGNTKIAVIIQSEETQRKSRISVPIKVEKATSNFYTSELTTVMDEVGDYKSGKPIDEALLKDAIVLQYLGKNFLDDVVIIKYGRYYRWRDFNGEELKIGPNDQVEIRNVAYKDGKYLNLYLRRLTKDPFYLSEFKNKPFVEFSTSPEPAPGNMGSVGKPFLLEATVGWAENYLEKRANFILPITKDYPDDESSLDFSLDHLENIAIADDDIYKSNLDVKTFTSGINGTKPYYKLYWPKKLTHRKPYVFTLLYKNVPGEYKKSLEFGVLDVPRRRAVGILDSSAKINIPISYQSADIEGKVDKTDGKIKAEVHQFLPKQGSSKYYKPLSLDINLSKYAAKLDENNTKIKITDDKTTTDWSKNVKETYSVNEAGEQMVHLRISKEMLEQLGNQAGNVKANINIEVPMSSSADASIMEYYDSDSSMFKLPAKVSNELGSNKSVSSVQMLKPTAQGVSQAVEIGSTFKELNASDFVKDLKSILLFDTIEVVGFKGEKTFDILGKTKIEVTIKSQATNVLADIEVEVTVVEDPLTYITTTKSIELNRKGQVVQGSGTVSFTGKSNAKIQVYTDPIVELKNSVGKNPVDLSIYKERATNPIRSGELLTELTVANRATDFKLSAPENKFKNTDAYKGNMTIHFEVSE</sequence>
<keyword evidence="3" id="KW-1185">Reference proteome</keyword>
<gene>
    <name evidence="2" type="ORF">I583_02764</name>
</gene>
<evidence type="ECO:0000313" key="3">
    <source>
        <dbReference type="Proteomes" id="UP000014197"/>
    </source>
</evidence>
<dbReference type="RefSeq" id="WP_016249908.1">
    <property type="nucleotide sequence ID" value="NZ_KE136480.1"/>
</dbReference>
<keyword evidence="1" id="KW-1133">Transmembrane helix</keyword>
<accession>A0ABP2VIK6</accession>
<dbReference type="Proteomes" id="UP000014197">
    <property type="component" value="Unassembled WGS sequence"/>
</dbReference>
<keyword evidence="1" id="KW-0472">Membrane</keyword>
<feature type="transmembrane region" description="Helical" evidence="1">
    <location>
        <begin position="12"/>
        <end position="31"/>
    </location>
</feature>
<evidence type="ECO:0000256" key="1">
    <source>
        <dbReference type="SAM" id="Phobius"/>
    </source>
</evidence>
<evidence type="ECO:0000313" key="2">
    <source>
        <dbReference type="EMBL" id="EOT60129.1"/>
    </source>
</evidence>
<keyword evidence="1" id="KW-0812">Transmembrane</keyword>
<reference evidence="2 3" key="1">
    <citation type="submission" date="2013-03" db="EMBL/GenBank/DDBJ databases">
        <title>The Genome Sequence of Enterococcus haemoperoxidus BAA-382 (PacBio/Illumina hybrid assembly).</title>
        <authorList>
            <consortium name="The Broad Institute Genomics Platform"/>
            <consortium name="The Broad Institute Genome Sequencing Center for Infectious Disease"/>
            <person name="Earl A."/>
            <person name="Russ C."/>
            <person name="Gilmore M."/>
            <person name="Surin D."/>
            <person name="Walker B."/>
            <person name="Young S."/>
            <person name="Zeng Q."/>
            <person name="Gargeya S."/>
            <person name="Fitzgerald M."/>
            <person name="Haas B."/>
            <person name="Abouelleil A."/>
            <person name="Allen A.W."/>
            <person name="Alvarado L."/>
            <person name="Arachchi H.M."/>
            <person name="Berlin A.M."/>
            <person name="Chapman S.B."/>
            <person name="Gainer-Dewar J."/>
            <person name="Goldberg J."/>
            <person name="Griggs A."/>
            <person name="Gujja S."/>
            <person name="Hansen M."/>
            <person name="Howarth C."/>
            <person name="Imamovic A."/>
            <person name="Ireland A."/>
            <person name="Larimer J."/>
            <person name="McCowan C."/>
            <person name="Murphy C."/>
            <person name="Pearson M."/>
            <person name="Poon T.W."/>
            <person name="Priest M."/>
            <person name="Roberts A."/>
            <person name="Saif S."/>
            <person name="Shea T."/>
            <person name="Sisk P."/>
            <person name="Sykes S."/>
            <person name="Wortman J."/>
            <person name="Nusbaum C."/>
            <person name="Birren B."/>
        </authorList>
    </citation>
    <scope>NUCLEOTIDE SEQUENCE [LARGE SCALE GENOMIC DNA]</scope>
    <source>
        <strain evidence="2 3">ATCC BAA-382</strain>
    </source>
</reference>
<protein>
    <recommendedName>
        <fullName evidence="4">Adhesin isopeptide-forming adherence domain-containing protein</fullName>
    </recommendedName>
</protein>
<name>A0ABP2VIK6_9ENTE</name>
<comment type="caution">
    <text evidence="2">The sequence shown here is derived from an EMBL/GenBank/DDBJ whole genome shotgun (WGS) entry which is preliminary data.</text>
</comment>
<proteinExistence type="predicted"/>
<dbReference type="EMBL" id="ASVY01000003">
    <property type="protein sequence ID" value="EOT60129.1"/>
    <property type="molecule type" value="Genomic_DNA"/>
</dbReference>
<organism evidence="2 3">
    <name type="scientific">Enterococcus haemoperoxidus ATCC BAA-382</name>
    <dbReference type="NCBI Taxonomy" id="1158608"/>
    <lineage>
        <taxon>Bacteria</taxon>
        <taxon>Bacillati</taxon>
        <taxon>Bacillota</taxon>
        <taxon>Bacilli</taxon>
        <taxon>Lactobacillales</taxon>
        <taxon>Enterococcaceae</taxon>
        <taxon>Enterococcus</taxon>
    </lineage>
</organism>
<evidence type="ECO:0008006" key="4">
    <source>
        <dbReference type="Google" id="ProtNLM"/>
    </source>
</evidence>
<dbReference type="Gene3D" id="2.60.40.3600">
    <property type="match status" value="1"/>
</dbReference>